<accession>A0A179DE67</accession>
<dbReference type="AlphaFoldDB" id="A0A179DE67"/>
<dbReference type="GO" id="GO:0004630">
    <property type="term" value="F:phospholipase D activity"/>
    <property type="evidence" value="ECO:0007669"/>
    <property type="project" value="UniProtKB-EC"/>
</dbReference>
<dbReference type="Pfam" id="PF13091">
    <property type="entry name" value="PLDc_2"/>
    <property type="match status" value="2"/>
</dbReference>
<dbReference type="GO" id="GO:0016891">
    <property type="term" value="F:RNA endonuclease activity producing 5'-phosphomonoesters, hydrolytic mechanism"/>
    <property type="evidence" value="ECO:0007669"/>
    <property type="project" value="TreeGrafter"/>
</dbReference>
<dbReference type="Gene3D" id="3.30.870.10">
    <property type="entry name" value="Endonuclease Chain A"/>
    <property type="match status" value="2"/>
</dbReference>
<dbReference type="InterPro" id="IPR025202">
    <property type="entry name" value="PLD-like_dom"/>
</dbReference>
<evidence type="ECO:0000256" key="4">
    <source>
        <dbReference type="ARBA" id="ARBA00022801"/>
    </source>
</evidence>
<organism evidence="8 9">
    <name type="scientific">Pedobacter psychrophilus</name>
    <dbReference type="NCBI Taxonomy" id="1826909"/>
    <lineage>
        <taxon>Bacteria</taxon>
        <taxon>Pseudomonadati</taxon>
        <taxon>Bacteroidota</taxon>
        <taxon>Sphingobacteriia</taxon>
        <taxon>Sphingobacteriales</taxon>
        <taxon>Sphingobacteriaceae</taxon>
        <taxon>Pedobacter</taxon>
    </lineage>
</organism>
<keyword evidence="4" id="KW-0378">Hydrolase</keyword>
<dbReference type="InterPro" id="IPR051406">
    <property type="entry name" value="PLD_domain"/>
</dbReference>
<keyword evidence="6" id="KW-0443">Lipid metabolism</keyword>
<evidence type="ECO:0000256" key="1">
    <source>
        <dbReference type="ARBA" id="ARBA00000798"/>
    </source>
</evidence>
<evidence type="ECO:0000256" key="2">
    <source>
        <dbReference type="ARBA" id="ARBA00008664"/>
    </source>
</evidence>
<evidence type="ECO:0000256" key="6">
    <source>
        <dbReference type="ARBA" id="ARBA00023098"/>
    </source>
</evidence>
<evidence type="ECO:0000313" key="9">
    <source>
        <dbReference type="Proteomes" id="UP000078459"/>
    </source>
</evidence>
<reference evidence="8 9" key="2">
    <citation type="submission" date="2016-06" db="EMBL/GenBank/DDBJ databases">
        <title>Pedobacter psychrophilus sp. nov., isolated from Antarctic fragmentary rock.</title>
        <authorList>
            <person name="Svec P."/>
        </authorList>
    </citation>
    <scope>NUCLEOTIDE SEQUENCE [LARGE SCALE GENOMIC DNA]</scope>
    <source>
        <strain evidence="8 9">CCM 8644</strain>
    </source>
</reference>
<reference evidence="8 9" key="1">
    <citation type="submission" date="2016-04" db="EMBL/GenBank/DDBJ databases">
        <authorList>
            <person name="Evans L.H."/>
            <person name="Alamgir A."/>
            <person name="Owens N."/>
            <person name="Weber N.D."/>
            <person name="Virtaneva K."/>
            <person name="Barbian K."/>
            <person name="Babar A."/>
            <person name="Rosenke K."/>
        </authorList>
    </citation>
    <scope>NUCLEOTIDE SEQUENCE [LARGE SCALE GENOMIC DNA]</scope>
    <source>
        <strain evidence="8 9">CCM 8644</strain>
    </source>
</reference>
<keyword evidence="9" id="KW-1185">Reference proteome</keyword>
<evidence type="ECO:0000256" key="3">
    <source>
        <dbReference type="ARBA" id="ARBA00012027"/>
    </source>
</evidence>
<proteinExistence type="inferred from homology"/>
<dbReference type="EMBL" id="LWHJ01000028">
    <property type="protein sequence ID" value="OAQ39321.1"/>
    <property type="molecule type" value="Genomic_DNA"/>
</dbReference>
<dbReference type="PANTHER" id="PTHR43856">
    <property type="entry name" value="CARDIOLIPIN HYDROLASE"/>
    <property type="match status" value="1"/>
</dbReference>
<evidence type="ECO:0000313" key="8">
    <source>
        <dbReference type="EMBL" id="OAQ39321.1"/>
    </source>
</evidence>
<name>A0A179DE67_9SPHI</name>
<dbReference type="STRING" id="1826909.A5893_11715"/>
<dbReference type="GO" id="GO:0016042">
    <property type="term" value="P:lipid catabolic process"/>
    <property type="evidence" value="ECO:0007669"/>
    <property type="project" value="UniProtKB-KW"/>
</dbReference>
<sequence length="381" mass="41941">MLLFLLSCKKSNTDNGGANSVTINFPSSYFTDVNLVSKGNASPVILDRLTSLIDATPAKSKIHLAIYGFDHQGVISSLKKAAERNVEIHIAIDFSLDETQQQNRPTIITIRSFLKEGSDITTINNDAGSSAIQHNKFVLFSDINTSTGIVNNVVFQTSHNFTIDDSKKLQDAVVLNQKGLYDAYLNYFNQIKSRGASGMKDFSFLEFNDEPNGIYAQYFPKRKNGVAYGGDSIIEFLDAITDPASTTISVGMSDWTASRLNVVNKLQELLLKGAKVEVVAKSKADPEILTGLENLRKKGAFVKILNLTLSSQPKINIHSKFFIIDGAWKGEKCKIVATGSHNLTGNALRNNNETLLILKNFNGLFSDYTNNFLELKKLPGI</sequence>
<dbReference type="InterPro" id="IPR001736">
    <property type="entry name" value="PLipase_D/transphosphatidylase"/>
</dbReference>
<comment type="similarity">
    <text evidence="2">Belongs to the phospholipase D family.</text>
</comment>
<dbReference type="PROSITE" id="PS50035">
    <property type="entry name" value="PLD"/>
    <property type="match status" value="1"/>
</dbReference>
<gene>
    <name evidence="8" type="ORF">A5893_11715</name>
</gene>
<dbReference type="SUPFAM" id="SSF56024">
    <property type="entry name" value="Phospholipase D/nuclease"/>
    <property type="match status" value="2"/>
</dbReference>
<comment type="catalytic activity">
    <reaction evidence="1">
        <text>a 1,2-diacyl-sn-glycero-3-phosphocholine + H2O = a 1,2-diacyl-sn-glycero-3-phosphate + choline + H(+)</text>
        <dbReference type="Rhea" id="RHEA:14445"/>
        <dbReference type="ChEBI" id="CHEBI:15354"/>
        <dbReference type="ChEBI" id="CHEBI:15377"/>
        <dbReference type="ChEBI" id="CHEBI:15378"/>
        <dbReference type="ChEBI" id="CHEBI:57643"/>
        <dbReference type="ChEBI" id="CHEBI:58608"/>
        <dbReference type="EC" id="3.1.4.4"/>
    </reaction>
</comment>
<protein>
    <recommendedName>
        <fullName evidence="3">phospholipase D</fullName>
        <ecNumber evidence="3">3.1.4.4</ecNumber>
    </recommendedName>
</protein>
<feature type="domain" description="PLD phosphodiesterase" evidence="7">
    <location>
        <begin position="318"/>
        <end position="347"/>
    </location>
</feature>
<evidence type="ECO:0000259" key="7">
    <source>
        <dbReference type="PROSITE" id="PS50035"/>
    </source>
</evidence>
<dbReference type="GO" id="GO:0006793">
    <property type="term" value="P:phosphorus metabolic process"/>
    <property type="evidence" value="ECO:0007669"/>
    <property type="project" value="UniProtKB-ARBA"/>
</dbReference>
<comment type="caution">
    <text evidence="8">The sequence shown here is derived from an EMBL/GenBank/DDBJ whole genome shotgun (WGS) entry which is preliminary data.</text>
</comment>
<evidence type="ECO:0000256" key="5">
    <source>
        <dbReference type="ARBA" id="ARBA00022963"/>
    </source>
</evidence>
<dbReference type="PANTHER" id="PTHR43856:SF1">
    <property type="entry name" value="MITOCHONDRIAL CARDIOLIPIN HYDROLASE"/>
    <property type="match status" value="1"/>
</dbReference>
<dbReference type="Proteomes" id="UP000078459">
    <property type="component" value="Unassembled WGS sequence"/>
</dbReference>
<keyword evidence="5" id="KW-0442">Lipid degradation</keyword>
<dbReference type="EC" id="3.1.4.4" evidence="3"/>